<keyword evidence="4" id="KW-1185">Reference proteome</keyword>
<organism evidence="3 4">
    <name type="scientific">Friedmanniomyces endolithicus</name>
    <dbReference type="NCBI Taxonomy" id="329885"/>
    <lineage>
        <taxon>Eukaryota</taxon>
        <taxon>Fungi</taxon>
        <taxon>Dikarya</taxon>
        <taxon>Ascomycota</taxon>
        <taxon>Pezizomycotina</taxon>
        <taxon>Dothideomycetes</taxon>
        <taxon>Dothideomycetidae</taxon>
        <taxon>Mycosphaerellales</taxon>
        <taxon>Teratosphaeriaceae</taxon>
        <taxon>Friedmanniomyces</taxon>
    </lineage>
</organism>
<evidence type="ECO:0000313" key="3">
    <source>
        <dbReference type="EMBL" id="KAK0983294.1"/>
    </source>
</evidence>
<protein>
    <submittedName>
        <fullName evidence="3">Uncharacterized protein</fullName>
    </submittedName>
</protein>
<evidence type="ECO:0000256" key="1">
    <source>
        <dbReference type="SAM" id="MobiDB-lite"/>
    </source>
</evidence>
<dbReference type="EMBL" id="JAUJLE010000102">
    <property type="protein sequence ID" value="KAK0983294.1"/>
    <property type="molecule type" value="Genomic_DNA"/>
</dbReference>
<dbReference type="Proteomes" id="UP001168146">
    <property type="component" value="Unassembled WGS sequence"/>
</dbReference>
<dbReference type="AlphaFoldDB" id="A0AAN6QSR0"/>
<dbReference type="Proteomes" id="UP001175353">
    <property type="component" value="Unassembled WGS sequence"/>
</dbReference>
<name>A0AAN6QSR0_9PEZI</name>
<evidence type="ECO:0000313" key="4">
    <source>
        <dbReference type="Proteomes" id="UP001175353"/>
    </source>
</evidence>
<gene>
    <name evidence="2" type="ORF">LTR82_003399</name>
    <name evidence="3" type="ORF">LTR91_011237</name>
</gene>
<proteinExistence type="predicted"/>
<dbReference type="EMBL" id="JASUXU010000006">
    <property type="protein sequence ID" value="KAK0325860.1"/>
    <property type="molecule type" value="Genomic_DNA"/>
</dbReference>
<comment type="caution">
    <text evidence="3">The sequence shown here is derived from an EMBL/GenBank/DDBJ whole genome shotgun (WGS) entry which is preliminary data.</text>
</comment>
<reference evidence="2" key="1">
    <citation type="submission" date="2021-12" db="EMBL/GenBank/DDBJ databases">
        <title>Black yeast isolated from Biological Soil Crust.</title>
        <authorList>
            <person name="Kurbessoian T."/>
        </authorList>
    </citation>
    <scope>NUCLEOTIDE SEQUENCE</scope>
    <source>
        <strain evidence="2">CCFEE 5208</strain>
    </source>
</reference>
<evidence type="ECO:0000313" key="2">
    <source>
        <dbReference type="EMBL" id="KAK0325860.1"/>
    </source>
</evidence>
<reference evidence="3" key="2">
    <citation type="submission" date="2023-06" db="EMBL/GenBank/DDBJ databases">
        <title>Black Yeasts Isolated from many extreme environments.</title>
        <authorList>
            <person name="Coleine C."/>
            <person name="Stajich J.E."/>
            <person name="Selbmann L."/>
        </authorList>
    </citation>
    <scope>NUCLEOTIDE SEQUENCE</scope>
    <source>
        <strain evidence="3">CCFEE 5200</strain>
    </source>
</reference>
<feature type="region of interest" description="Disordered" evidence="1">
    <location>
        <begin position="14"/>
        <end position="39"/>
    </location>
</feature>
<accession>A0AAN6QSR0</accession>
<sequence length="202" mass="21936">MCLLPLEQYDLSARRIGKQQTQQQDKSRHRPIEPQHQPGSPVTMKIIIFCSILPLLAAPIPLTPRAGGPAFVPIPANCTITNPLPHAKCGHTGVGTINGYMPALNFTVSHLIYGAYFDAPYNQTFQSKLCLEQCNGYGYPNSCKSALLAYQVPIPKGYYGSPGNETSPTACLLFDAYLDPNLFVAAPDGKYVNETAGSIYCP</sequence>